<gene>
    <name evidence="2" type="ORF">Poly59_39160</name>
</gene>
<dbReference type="AlphaFoldDB" id="A0A5C6EJS7"/>
<evidence type="ECO:0000313" key="2">
    <source>
        <dbReference type="EMBL" id="TWU49302.1"/>
    </source>
</evidence>
<dbReference type="RefSeq" id="WP_186776368.1">
    <property type="nucleotide sequence ID" value="NZ_SJPX01000004.1"/>
</dbReference>
<name>A0A5C6EJS7_9BACT</name>
<evidence type="ECO:0000256" key="1">
    <source>
        <dbReference type="ARBA" id="ARBA00009820"/>
    </source>
</evidence>
<reference evidence="2 3" key="1">
    <citation type="submission" date="2019-02" db="EMBL/GenBank/DDBJ databases">
        <title>Deep-cultivation of Planctomycetes and their phenomic and genomic characterization uncovers novel biology.</title>
        <authorList>
            <person name="Wiegand S."/>
            <person name="Jogler M."/>
            <person name="Boedeker C."/>
            <person name="Pinto D."/>
            <person name="Vollmers J."/>
            <person name="Rivas-Marin E."/>
            <person name="Kohn T."/>
            <person name="Peeters S.H."/>
            <person name="Heuer A."/>
            <person name="Rast P."/>
            <person name="Oberbeckmann S."/>
            <person name="Bunk B."/>
            <person name="Jeske O."/>
            <person name="Meyerdierks A."/>
            <person name="Storesund J.E."/>
            <person name="Kallscheuer N."/>
            <person name="Luecker S."/>
            <person name="Lage O.M."/>
            <person name="Pohl T."/>
            <person name="Merkel B.J."/>
            <person name="Hornburger P."/>
            <person name="Mueller R.-W."/>
            <person name="Bruemmer F."/>
            <person name="Labrenz M."/>
            <person name="Spormann A.M."/>
            <person name="Op Den Camp H."/>
            <person name="Overmann J."/>
            <person name="Amann R."/>
            <person name="Jetten M.S.M."/>
            <person name="Mascher T."/>
            <person name="Medema M.H."/>
            <person name="Devos D.P."/>
            <person name="Kaster A.-K."/>
            <person name="Ovreas L."/>
            <person name="Rohde M."/>
            <person name="Galperin M.Y."/>
            <person name="Jogler C."/>
        </authorList>
    </citation>
    <scope>NUCLEOTIDE SEQUENCE [LARGE SCALE GENOMIC DNA]</scope>
    <source>
        <strain evidence="2 3">Poly59</strain>
    </source>
</reference>
<dbReference type="Gene3D" id="2.120.10.60">
    <property type="entry name" value="Tricorn protease N-terminal domain"/>
    <property type="match status" value="1"/>
</dbReference>
<dbReference type="SUPFAM" id="SSF82171">
    <property type="entry name" value="DPP6 N-terminal domain-like"/>
    <property type="match status" value="1"/>
</dbReference>
<dbReference type="Proteomes" id="UP000317977">
    <property type="component" value="Unassembled WGS sequence"/>
</dbReference>
<dbReference type="PANTHER" id="PTHR36842:SF1">
    <property type="entry name" value="PROTEIN TOLB"/>
    <property type="match status" value="1"/>
</dbReference>
<dbReference type="InterPro" id="IPR011042">
    <property type="entry name" value="6-blade_b-propeller_TolB-like"/>
</dbReference>
<sequence>MSSKILFQRAASVVGSNDVFDLFLIDDDGSNLLRLTTSLAGKEFDSFDAAFSPTGESIVFATMRHREDAGNENTSEIYRIKKDWGVLTRLTSDGFYDSSPSWSNDGQSILFTGERPDERLFTMSAVDGSSITALPIASGGNGDRSASYSPDGSRIAFIRDFGGGIRSVFVADADGSNEQNLTTIPSLCTSPRWSPDGLRISYASDHHNPITNQLDIYVMDAADSNGDGEGDNRTRLTMDSSSTVSSQSPVFSPDGSQIAYVNNSGGKSDIHLMNADGSNPAVFQSYGEDCFLCDWK</sequence>
<protein>
    <submittedName>
        <fullName evidence="2">Translocation protein TolB</fullName>
    </submittedName>
</protein>
<accession>A0A5C6EJS7</accession>
<evidence type="ECO:0000313" key="3">
    <source>
        <dbReference type="Proteomes" id="UP000317977"/>
    </source>
</evidence>
<comment type="similarity">
    <text evidence="1">Belongs to the TolB family.</text>
</comment>
<dbReference type="EMBL" id="SJPX01000004">
    <property type="protein sequence ID" value="TWU49302.1"/>
    <property type="molecule type" value="Genomic_DNA"/>
</dbReference>
<comment type="caution">
    <text evidence="2">The sequence shown here is derived from an EMBL/GenBank/DDBJ whole genome shotgun (WGS) entry which is preliminary data.</text>
</comment>
<dbReference type="PANTHER" id="PTHR36842">
    <property type="entry name" value="PROTEIN TOLB HOMOLOG"/>
    <property type="match status" value="1"/>
</dbReference>
<keyword evidence="3" id="KW-1185">Reference proteome</keyword>
<organism evidence="2 3">
    <name type="scientific">Rubripirellula reticaptiva</name>
    <dbReference type="NCBI Taxonomy" id="2528013"/>
    <lineage>
        <taxon>Bacteria</taxon>
        <taxon>Pseudomonadati</taxon>
        <taxon>Planctomycetota</taxon>
        <taxon>Planctomycetia</taxon>
        <taxon>Pirellulales</taxon>
        <taxon>Pirellulaceae</taxon>
        <taxon>Rubripirellula</taxon>
    </lineage>
</organism>
<dbReference type="InterPro" id="IPR011659">
    <property type="entry name" value="WD40"/>
</dbReference>
<proteinExistence type="inferred from homology"/>
<dbReference type="Pfam" id="PF07676">
    <property type="entry name" value="PD40"/>
    <property type="match status" value="5"/>
</dbReference>
<dbReference type="Gene3D" id="2.120.10.30">
    <property type="entry name" value="TolB, C-terminal domain"/>
    <property type="match status" value="2"/>
</dbReference>